<feature type="non-terminal residue" evidence="1">
    <location>
        <position position="36"/>
    </location>
</feature>
<evidence type="ECO:0000313" key="2">
    <source>
        <dbReference type="Proteomes" id="UP000270924"/>
    </source>
</evidence>
<accession>A0A3P7EYS6</accession>
<keyword evidence="2" id="KW-1185">Reference proteome</keyword>
<dbReference type="Proteomes" id="UP000270924">
    <property type="component" value="Unassembled WGS sequence"/>
</dbReference>
<organism evidence="1 2">
    <name type="scientific">Wuchereria bancrofti</name>
    <dbReference type="NCBI Taxonomy" id="6293"/>
    <lineage>
        <taxon>Eukaryota</taxon>
        <taxon>Metazoa</taxon>
        <taxon>Ecdysozoa</taxon>
        <taxon>Nematoda</taxon>
        <taxon>Chromadorea</taxon>
        <taxon>Rhabditida</taxon>
        <taxon>Spirurina</taxon>
        <taxon>Spiruromorpha</taxon>
        <taxon>Filarioidea</taxon>
        <taxon>Onchocercidae</taxon>
        <taxon>Wuchereria</taxon>
    </lineage>
</organism>
<name>A0A3P7EYS6_WUCBA</name>
<sequence>MSEKAKKQELQAIVALLCSELACAATKFAPGQELAI</sequence>
<evidence type="ECO:0000313" key="1">
    <source>
        <dbReference type="EMBL" id="VDM21457.1"/>
    </source>
</evidence>
<gene>
    <name evidence="1" type="ORF">WBA_LOCUS11950</name>
</gene>
<proteinExistence type="predicted"/>
<dbReference type="AlphaFoldDB" id="A0A3P7EYS6"/>
<dbReference type="EMBL" id="UYWW01012530">
    <property type="protein sequence ID" value="VDM21457.1"/>
    <property type="molecule type" value="Genomic_DNA"/>
</dbReference>
<reference evidence="1 2" key="1">
    <citation type="submission" date="2018-11" db="EMBL/GenBank/DDBJ databases">
        <authorList>
            <consortium name="Pathogen Informatics"/>
        </authorList>
    </citation>
    <scope>NUCLEOTIDE SEQUENCE [LARGE SCALE GENOMIC DNA]</scope>
</reference>
<dbReference type="InParanoid" id="A0A3P7EYS6"/>
<protein>
    <submittedName>
        <fullName evidence="1">Uncharacterized protein</fullName>
    </submittedName>
</protein>